<feature type="compositionally biased region" description="Basic and acidic residues" evidence="1">
    <location>
        <begin position="184"/>
        <end position="195"/>
    </location>
</feature>
<dbReference type="OrthoDB" id="1923815at2759"/>
<dbReference type="STRING" id="69332.A0A388M226"/>
<accession>A0A388M226</accession>
<dbReference type="PANTHER" id="PTHR37911:SF1">
    <property type="entry name" value="OS04G0497900 PROTEIN"/>
    <property type="match status" value="1"/>
</dbReference>
<dbReference type="Gramene" id="GBG88523">
    <property type="protein sequence ID" value="GBG88523"/>
    <property type="gene ID" value="CBR_g47994"/>
</dbReference>
<comment type="caution">
    <text evidence="2">The sequence shown here is derived from an EMBL/GenBank/DDBJ whole genome shotgun (WGS) entry which is preliminary data.</text>
</comment>
<feature type="region of interest" description="Disordered" evidence="1">
    <location>
        <begin position="249"/>
        <end position="303"/>
    </location>
</feature>
<feature type="compositionally biased region" description="Basic and acidic residues" evidence="1">
    <location>
        <begin position="549"/>
        <end position="568"/>
    </location>
</feature>
<dbReference type="Proteomes" id="UP000265515">
    <property type="component" value="Unassembled WGS sequence"/>
</dbReference>
<dbReference type="PANTHER" id="PTHR37911">
    <property type="entry name" value="OSJNBA0067K08.20 PROTEIN"/>
    <property type="match status" value="1"/>
</dbReference>
<gene>
    <name evidence="2" type="ORF">CBR_g47994</name>
</gene>
<reference evidence="2 3" key="1">
    <citation type="journal article" date="2018" name="Cell">
        <title>The Chara Genome: Secondary Complexity and Implications for Plant Terrestrialization.</title>
        <authorList>
            <person name="Nishiyama T."/>
            <person name="Sakayama H."/>
            <person name="Vries J.D."/>
            <person name="Buschmann H."/>
            <person name="Saint-Marcoux D."/>
            <person name="Ullrich K.K."/>
            <person name="Haas F.B."/>
            <person name="Vanderstraeten L."/>
            <person name="Becker D."/>
            <person name="Lang D."/>
            <person name="Vosolsobe S."/>
            <person name="Rombauts S."/>
            <person name="Wilhelmsson P.K.I."/>
            <person name="Janitza P."/>
            <person name="Kern R."/>
            <person name="Heyl A."/>
            <person name="Rumpler F."/>
            <person name="Villalobos L.I.A.C."/>
            <person name="Clay J.M."/>
            <person name="Skokan R."/>
            <person name="Toyoda A."/>
            <person name="Suzuki Y."/>
            <person name="Kagoshima H."/>
            <person name="Schijlen E."/>
            <person name="Tajeshwar N."/>
            <person name="Catarino B."/>
            <person name="Hetherington A.J."/>
            <person name="Saltykova A."/>
            <person name="Bonnot C."/>
            <person name="Breuninger H."/>
            <person name="Symeonidi A."/>
            <person name="Radhakrishnan G.V."/>
            <person name="Van Nieuwerburgh F."/>
            <person name="Deforce D."/>
            <person name="Chang C."/>
            <person name="Karol K.G."/>
            <person name="Hedrich R."/>
            <person name="Ulvskov P."/>
            <person name="Glockner G."/>
            <person name="Delwiche C.F."/>
            <person name="Petrasek J."/>
            <person name="Van de Peer Y."/>
            <person name="Friml J."/>
            <person name="Beilby M."/>
            <person name="Dolan L."/>
            <person name="Kohara Y."/>
            <person name="Sugano S."/>
            <person name="Fujiyama A."/>
            <person name="Delaux P.-M."/>
            <person name="Quint M."/>
            <person name="TheiBen G."/>
            <person name="Hagemann M."/>
            <person name="Harholt J."/>
            <person name="Dunand C."/>
            <person name="Zachgo S."/>
            <person name="Langdale J."/>
            <person name="Maumus F."/>
            <person name="Straeten D.V.D."/>
            <person name="Gould S.B."/>
            <person name="Rensing S.A."/>
        </authorList>
    </citation>
    <scope>NUCLEOTIDE SEQUENCE [LARGE SCALE GENOMIC DNA]</scope>
    <source>
        <strain evidence="2 3">S276</strain>
    </source>
</reference>
<organism evidence="2 3">
    <name type="scientific">Chara braunii</name>
    <name type="common">Braun's stonewort</name>
    <dbReference type="NCBI Taxonomy" id="69332"/>
    <lineage>
        <taxon>Eukaryota</taxon>
        <taxon>Viridiplantae</taxon>
        <taxon>Streptophyta</taxon>
        <taxon>Charophyceae</taxon>
        <taxon>Charales</taxon>
        <taxon>Characeae</taxon>
        <taxon>Chara</taxon>
    </lineage>
</organism>
<evidence type="ECO:0000313" key="3">
    <source>
        <dbReference type="Proteomes" id="UP000265515"/>
    </source>
</evidence>
<feature type="compositionally biased region" description="Basic and acidic residues" evidence="1">
    <location>
        <begin position="268"/>
        <end position="280"/>
    </location>
</feature>
<protein>
    <submittedName>
        <fullName evidence="2">Uncharacterized protein</fullName>
    </submittedName>
</protein>
<feature type="compositionally biased region" description="Gly residues" evidence="1">
    <location>
        <begin position="131"/>
        <end position="150"/>
    </location>
</feature>
<evidence type="ECO:0000256" key="1">
    <source>
        <dbReference type="SAM" id="MobiDB-lite"/>
    </source>
</evidence>
<name>A0A388M226_CHABU</name>
<sequence length="619" mass="69547">MLSAEAARQFFQECIFGRGSVACSRRESFSNQCGPLLPRTGSCATVQLKNFSTTRSLLRSKIGLNYHGLEFREAIIRHRQCKSSWTRCPFQRERQESTLRGNERKKERSFLIHENDRNRRAAKWNCSTGDAAGGRGGGGRGGGGGGGGGKRGVDRPLQESGRGAGKSKQNEGRKGAPKQGVQRSGEKWKKGREEQGAVLSNAEDGIMRNISPRRLPSEDEVLQALYSDNSADSVVDSIIRALDHGEVAGFDGNAPSPSTAGEEIEGGGDVRSERGGEEKRKGGRSFTSTSSTEENKAGQKRKGVRGFKDVEIEDLWDQRVEKYGRNFWAGEVIGKAKPGDFGSQTTFLFTPTTEEQDVESDIRFRVYQYTEEVSKMDEDKPIQFFFVFVRRPSETPRPRFFKPWDVWRLVGQIAVQASPEEVDKWELHRCLSTKHKEDILQSAGWHAEDIVFVRNPVLDVRFEPQRPFFERMEALLDPAVEDAAPQQSLYGRICEHLGLDRHTGSRLQLEAAYRKSDAVTKQRIWVDVFNSLPEPLLGPWTPPPFAGMRDPDDPPVTKKERERWKEEGGSEPSSSRTVIAAVRPFSLANLFWEIVSLRHIQRFGLEKALQPTYSPPQES</sequence>
<feature type="compositionally biased region" description="Basic and acidic residues" evidence="1">
    <location>
        <begin position="94"/>
        <end position="119"/>
    </location>
</feature>
<proteinExistence type="predicted"/>
<evidence type="ECO:0000313" key="2">
    <source>
        <dbReference type="EMBL" id="GBG88523.1"/>
    </source>
</evidence>
<dbReference type="EMBL" id="BFEA01000678">
    <property type="protein sequence ID" value="GBG88523.1"/>
    <property type="molecule type" value="Genomic_DNA"/>
</dbReference>
<keyword evidence="3" id="KW-1185">Reference proteome</keyword>
<feature type="region of interest" description="Disordered" evidence="1">
    <location>
        <begin position="540"/>
        <end position="576"/>
    </location>
</feature>
<feature type="region of interest" description="Disordered" evidence="1">
    <location>
        <begin position="94"/>
        <end position="212"/>
    </location>
</feature>
<dbReference type="AlphaFoldDB" id="A0A388M226"/>